<dbReference type="RefSeq" id="XP_001427986.1">
    <property type="nucleotide sequence ID" value="XM_001427949.2"/>
</dbReference>
<dbReference type="InParanoid" id="A0BPX1"/>
<dbReference type="CDD" id="cd22054">
    <property type="entry name" value="NAC_NACA"/>
    <property type="match status" value="1"/>
</dbReference>
<dbReference type="eggNOG" id="KOG2239">
    <property type="taxonomic scope" value="Eukaryota"/>
</dbReference>
<evidence type="ECO:0000313" key="3">
    <source>
        <dbReference type="EMBL" id="CAK60588.1"/>
    </source>
</evidence>
<dbReference type="GO" id="GO:0005854">
    <property type="term" value="C:nascent polypeptide-associated complex"/>
    <property type="evidence" value="ECO:0007669"/>
    <property type="project" value="InterPro"/>
</dbReference>
<feature type="region of interest" description="Disordered" evidence="1">
    <location>
        <begin position="1"/>
        <end position="65"/>
    </location>
</feature>
<dbReference type="InterPro" id="IPR038187">
    <property type="entry name" value="NAC_A/B_dom_sf"/>
</dbReference>
<dbReference type="Gene3D" id="1.10.8.10">
    <property type="entry name" value="DNA helicase RuvA subunit, C-terminal domain"/>
    <property type="match status" value="1"/>
</dbReference>
<dbReference type="PROSITE" id="PS51151">
    <property type="entry name" value="NAC_AB"/>
    <property type="match status" value="1"/>
</dbReference>
<dbReference type="Proteomes" id="UP000000600">
    <property type="component" value="Unassembled WGS sequence"/>
</dbReference>
<dbReference type="AlphaFoldDB" id="A0BPX1"/>
<dbReference type="STRING" id="5888.A0BPX1"/>
<dbReference type="FunCoup" id="A0BPX1">
    <property type="interactions" value="555"/>
</dbReference>
<reference evidence="3 4" key="1">
    <citation type="journal article" date="2006" name="Nature">
        <title>Global trends of whole-genome duplications revealed by the ciliate Paramecium tetraurelia.</title>
        <authorList>
            <consortium name="Genoscope"/>
            <person name="Aury J.-M."/>
            <person name="Jaillon O."/>
            <person name="Duret L."/>
            <person name="Noel B."/>
            <person name="Jubin C."/>
            <person name="Porcel B.M."/>
            <person name="Segurens B."/>
            <person name="Daubin V."/>
            <person name="Anthouard V."/>
            <person name="Aiach N."/>
            <person name="Arnaiz O."/>
            <person name="Billaut A."/>
            <person name="Beisson J."/>
            <person name="Blanc I."/>
            <person name="Bouhouche K."/>
            <person name="Camara F."/>
            <person name="Duharcourt S."/>
            <person name="Guigo R."/>
            <person name="Gogendeau D."/>
            <person name="Katinka M."/>
            <person name="Keller A.-M."/>
            <person name="Kissmehl R."/>
            <person name="Klotz C."/>
            <person name="Koll F."/>
            <person name="Le Moue A."/>
            <person name="Lepere C."/>
            <person name="Malinsky S."/>
            <person name="Nowacki M."/>
            <person name="Nowak J.K."/>
            <person name="Plattner H."/>
            <person name="Poulain J."/>
            <person name="Ruiz F."/>
            <person name="Serrano V."/>
            <person name="Zagulski M."/>
            <person name="Dessen P."/>
            <person name="Betermier M."/>
            <person name="Weissenbach J."/>
            <person name="Scarpelli C."/>
            <person name="Schachter V."/>
            <person name="Sperling L."/>
            <person name="Meyer E."/>
            <person name="Cohen J."/>
            <person name="Wincker P."/>
        </authorList>
    </citation>
    <scope>NUCLEOTIDE SEQUENCE [LARGE SCALE GENOMIC DNA]</scope>
    <source>
        <strain evidence="3 4">Stock d4-2</strain>
    </source>
</reference>
<dbReference type="InterPro" id="IPR016641">
    <property type="entry name" value="EGD2/NACA0like"/>
</dbReference>
<dbReference type="KEGG" id="ptm:GSPATT00005338001"/>
<dbReference type="Pfam" id="PF01849">
    <property type="entry name" value="NAC"/>
    <property type="match status" value="1"/>
</dbReference>
<feature type="domain" description="NAC-A/B" evidence="2">
    <location>
        <begin position="60"/>
        <end position="126"/>
    </location>
</feature>
<dbReference type="InterPro" id="IPR002715">
    <property type="entry name" value="Nas_poly-pep-assoc_cplx_dom"/>
</dbReference>
<dbReference type="GO" id="GO:0051082">
    <property type="term" value="F:unfolded protein binding"/>
    <property type="evidence" value="ECO:0000318"/>
    <property type="project" value="GO_Central"/>
</dbReference>
<dbReference type="SMART" id="SM01407">
    <property type="entry name" value="NAC"/>
    <property type="match status" value="1"/>
</dbReference>
<dbReference type="GO" id="GO:0005737">
    <property type="term" value="C:cytoplasm"/>
    <property type="evidence" value="ECO:0000318"/>
    <property type="project" value="GO_Central"/>
</dbReference>
<organism evidence="3 4">
    <name type="scientific">Paramecium tetraurelia</name>
    <dbReference type="NCBI Taxonomy" id="5888"/>
    <lineage>
        <taxon>Eukaryota</taxon>
        <taxon>Sar</taxon>
        <taxon>Alveolata</taxon>
        <taxon>Ciliophora</taxon>
        <taxon>Intramacronucleata</taxon>
        <taxon>Oligohymenophorea</taxon>
        <taxon>Peniculida</taxon>
        <taxon>Parameciidae</taxon>
        <taxon>Paramecium</taxon>
    </lineage>
</organism>
<accession>A0BPX1</accession>
<name>A0BPX1_PARTE</name>
<evidence type="ECO:0000256" key="1">
    <source>
        <dbReference type="SAM" id="MobiDB-lite"/>
    </source>
</evidence>
<dbReference type="CDD" id="cd14358">
    <property type="entry name" value="UBA_NAC_euk"/>
    <property type="match status" value="1"/>
</dbReference>
<evidence type="ECO:0000259" key="2">
    <source>
        <dbReference type="PROSITE" id="PS51151"/>
    </source>
</evidence>
<keyword evidence="4" id="KW-1185">Reference proteome</keyword>
<gene>
    <name evidence="3" type="ORF">GSPATT00005338001</name>
</gene>
<feature type="compositionally biased region" description="Basic and acidic residues" evidence="1">
    <location>
        <begin position="10"/>
        <end position="43"/>
    </location>
</feature>
<dbReference type="Gene3D" id="2.20.70.30">
    <property type="entry name" value="Nascent polypeptide-associated complex domain"/>
    <property type="match status" value="1"/>
</dbReference>
<dbReference type="OrthoDB" id="3169036at2759"/>
<dbReference type="GO" id="GO:0006612">
    <property type="term" value="P:protein targeting to membrane"/>
    <property type="evidence" value="ECO:0000318"/>
    <property type="project" value="GO_Central"/>
</dbReference>
<evidence type="ECO:0000313" key="4">
    <source>
        <dbReference type="Proteomes" id="UP000000600"/>
    </source>
</evidence>
<sequence>MQQQQQQMAQEKEIEIKEEKEQTQEHHHDHDHDHAHDHDHSDSDDGNNPKGGDDKDKKANRGEKKFRKAMLKLGMKPVAGINRVTIKRGKQFLLYIDNPEVLKSANVDNSYIVIGEAKVHDPTGQIGKKEAENLAQQVPKQEEIKEPKASEATEQVSDEGIPPESIKMVMEHCKCDRSKAVEALRKSDNDTVQAILTLTG</sequence>
<dbReference type="HOGENOM" id="CLU_057806_3_0_1"/>
<feature type="compositionally biased region" description="Basic and acidic residues" evidence="1">
    <location>
        <begin position="51"/>
        <end position="63"/>
    </location>
</feature>
<dbReference type="PANTHER" id="PTHR21713">
    <property type="entry name" value="NASCENT POLYPEPTIDE ASSOCIATED COMPLEX ALPHA SUBUNIT-RELATED"/>
    <property type="match status" value="1"/>
</dbReference>
<dbReference type="OMA" id="MKPIPMV"/>
<dbReference type="GeneID" id="5013770"/>
<feature type="compositionally biased region" description="Basic and acidic residues" evidence="1">
    <location>
        <begin position="140"/>
        <end position="151"/>
    </location>
</feature>
<proteinExistence type="predicted"/>
<dbReference type="EMBL" id="CT868008">
    <property type="protein sequence ID" value="CAK60588.1"/>
    <property type="molecule type" value="Genomic_DNA"/>
</dbReference>
<feature type="region of interest" description="Disordered" evidence="1">
    <location>
        <begin position="137"/>
        <end position="163"/>
    </location>
</feature>
<protein>
    <recommendedName>
        <fullName evidence="2">NAC-A/B domain-containing protein</fullName>
    </recommendedName>
</protein>